<gene>
    <name evidence="2" type="ORF">C5748_19350</name>
</gene>
<evidence type="ECO:0000313" key="2">
    <source>
        <dbReference type="EMBL" id="PRD41816.1"/>
    </source>
</evidence>
<dbReference type="PROSITE" id="PS51186">
    <property type="entry name" value="GNAT"/>
    <property type="match status" value="1"/>
</dbReference>
<dbReference type="PANTHER" id="PTHR43617">
    <property type="entry name" value="L-AMINO ACID N-ACETYLTRANSFERASE"/>
    <property type="match status" value="1"/>
</dbReference>
<reference evidence="2 3" key="1">
    <citation type="submission" date="2018-02" db="EMBL/GenBank/DDBJ databases">
        <title>The draft genome of Phyllobacterium sp. 1N-3.</title>
        <authorList>
            <person name="Liu L."/>
            <person name="Li L."/>
            <person name="Zhang X."/>
            <person name="Wang T."/>
            <person name="Liang L."/>
        </authorList>
    </citation>
    <scope>NUCLEOTIDE SEQUENCE [LARGE SCALE GENOMIC DNA]</scope>
    <source>
        <strain evidence="2 3">1N-3</strain>
    </source>
</reference>
<dbReference type="InterPro" id="IPR000182">
    <property type="entry name" value="GNAT_dom"/>
</dbReference>
<dbReference type="Pfam" id="PF00583">
    <property type="entry name" value="Acetyltransf_1"/>
    <property type="match status" value="1"/>
</dbReference>
<organism evidence="2 3">
    <name type="scientific">Phyllobacterium phragmitis</name>
    <dbReference type="NCBI Taxonomy" id="2670329"/>
    <lineage>
        <taxon>Bacteria</taxon>
        <taxon>Pseudomonadati</taxon>
        <taxon>Pseudomonadota</taxon>
        <taxon>Alphaproteobacteria</taxon>
        <taxon>Hyphomicrobiales</taxon>
        <taxon>Phyllobacteriaceae</taxon>
        <taxon>Phyllobacterium</taxon>
    </lineage>
</organism>
<dbReference type="GO" id="GO:0016747">
    <property type="term" value="F:acyltransferase activity, transferring groups other than amino-acyl groups"/>
    <property type="evidence" value="ECO:0007669"/>
    <property type="project" value="InterPro"/>
</dbReference>
<dbReference type="PANTHER" id="PTHR43617:SF2">
    <property type="entry name" value="UPF0039 PROTEIN SLL0451"/>
    <property type="match status" value="1"/>
</dbReference>
<dbReference type="Proteomes" id="UP000239434">
    <property type="component" value="Unassembled WGS sequence"/>
</dbReference>
<name>A0A2S9IMR8_9HYPH</name>
<evidence type="ECO:0000313" key="3">
    <source>
        <dbReference type="Proteomes" id="UP000239434"/>
    </source>
</evidence>
<proteinExistence type="predicted"/>
<accession>A0A2S9IMR8</accession>
<feature type="domain" description="N-acetyltransferase" evidence="1">
    <location>
        <begin position="3"/>
        <end position="143"/>
    </location>
</feature>
<protein>
    <submittedName>
        <fullName evidence="2">N-acetyltransferase</fullName>
    </submittedName>
</protein>
<dbReference type="Gene3D" id="3.40.630.30">
    <property type="match status" value="1"/>
</dbReference>
<dbReference type="AlphaFoldDB" id="A0A2S9IMR8"/>
<dbReference type="InterPro" id="IPR016181">
    <property type="entry name" value="Acyl_CoA_acyltransferase"/>
</dbReference>
<sequence length="163" mass="17318">MPVIIRDEGPADIAAIHRVVEAAFRQSVEADLVDRLRADGDSVISLVAEEDGKIVGHILFSPMSAPFPALGLAPVSVLPERQHAGIGSKLIREGLKRAEREGCRAVFVLGEPEYYRRFGFDPALAAGFASAYAGPYLMALPLNGEMPAEKGGIDYAPAFAALG</sequence>
<dbReference type="CDD" id="cd04301">
    <property type="entry name" value="NAT_SF"/>
    <property type="match status" value="1"/>
</dbReference>
<comment type="caution">
    <text evidence="2">The sequence shown here is derived from an EMBL/GenBank/DDBJ whole genome shotgun (WGS) entry which is preliminary data.</text>
</comment>
<keyword evidence="3" id="KW-1185">Reference proteome</keyword>
<dbReference type="SUPFAM" id="SSF55729">
    <property type="entry name" value="Acyl-CoA N-acyltransferases (Nat)"/>
    <property type="match status" value="1"/>
</dbReference>
<dbReference type="InterPro" id="IPR050276">
    <property type="entry name" value="MshD_Acetyltransferase"/>
</dbReference>
<dbReference type="RefSeq" id="WP_105743578.1">
    <property type="nucleotide sequence ID" value="NZ_PVBR01000016.1"/>
</dbReference>
<keyword evidence="2" id="KW-0808">Transferase</keyword>
<evidence type="ECO:0000259" key="1">
    <source>
        <dbReference type="PROSITE" id="PS51186"/>
    </source>
</evidence>
<dbReference type="EMBL" id="PVBR01000016">
    <property type="protein sequence ID" value="PRD41816.1"/>
    <property type="molecule type" value="Genomic_DNA"/>
</dbReference>